<evidence type="ECO:0000313" key="3">
    <source>
        <dbReference type="Proteomes" id="UP001595872"/>
    </source>
</evidence>
<proteinExistence type="predicted"/>
<name>A0ABV9U1U0_9ACTN</name>
<dbReference type="EMBL" id="JBHSIT010000005">
    <property type="protein sequence ID" value="MFC4909488.1"/>
    <property type="molecule type" value="Genomic_DNA"/>
</dbReference>
<feature type="region of interest" description="Disordered" evidence="1">
    <location>
        <begin position="28"/>
        <end position="47"/>
    </location>
</feature>
<accession>A0ABV9U1U0</accession>
<dbReference type="Proteomes" id="UP001595872">
    <property type="component" value="Unassembled WGS sequence"/>
</dbReference>
<keyword evidence="3" id="KW-1185">Reference proteome</keyword>
<evidence type="ECO:0000256" key="1">
    <source>
        <dbReference type="SAM" id="MobiDB-lite"/>
    </source>
</evidence>
<evidence type="ECO:0008006" key="4">
    <source>
        <dbReference type="Google" id="ProtNLM"/>
    </source>
</evidence>
<sequence>MSINDREEIVGTYDDASGRSHGFLRSNGRYSTIDHPKATGEANSEGLSGTFASGVNDRGEIVGSYVGAHGVIHGFRYARGGFTAVDVAGARETWPFGIDDRGRMTVQTVRPDGSQPQYLLDGGEYTPVAFPGAGLSIVHRLTDHGVIVGVYLDSPEATRQHAFLLDRGAYTRFDVPGAQYTGLNAATDGGVLTGYYVPEGSTTGHGFLTRGGRITSFDAPGAAGTTAYDINDHGQIVGSGFPPTGDGPRSSSLRIPAGHAVRAS</sequence>
<reference evidence="3" key="1">
    <citation type="journal article" date="2019" name="Int. J. Syst. Evol. Microbiol.">
        <title>The Global Catalogue of Microorganisms (GCM) 10K type strain sequencing project: providing services to taxonomists for standard genome sequencing and annotation.</title>
        <authorList>
            <consortium name="The Broad Institute Genomics Platform"/>
            <consortium name="The Broad Institute Genome Sequencing Center for Infectious Disease"/>
            <person name="Wu L."/>
            <person name="Ma J."/>
        </authorList>
    </citation>
    <scope>NUCLEOTIDE SEQUENCE [LARGE SCALE GENOMIC DNA]</scope>
    <source>
        <strain evidence="3">KLKA75</strain>
    </source>
</reference>
<dbReference type="RefSeq" id="WP_378257036.1">
    <property type="nucleotide sequence ID" value="NZ_JBHSIT010000005.1"/>
</dbReference>
<protein>
    <recommendedName>
        <fullName evidence="4">Extracellular repeat, HAF family</fullName>
    </recommendedName>
</protein>
<evidence type="ECO:0000313" key="2">
    <source>
        <dbReference type="EMBL" id="MFC4909488.1"/>
    </source>
</evidence>
<feature type="region of interest" description="Disordered" evidence="1">
    <location>
        <begin position="238"/>
        <end position="264"/>
    </location>
</feature>
<organism evidence="2 3">
    <name type="scientific">Actinomadura gamaensis</name>
    <dbReference type="NCBI Taxonomy" id="1763541"/>
    <lineage>
        <taxon>Bacteria</taxon>
        <taxon>Bacillati</taxon>
        <taxon>Actinomycetota</taxon>
        <taxon>Actinomycetes</taxon>
        <taxon>Streptosporangiales</taxon>
        <taxon>Thermomonosporaceae</taxon>
        <taxon>Actinomadura</taxon>
    </lineage>
</organism>
<gene>
    <name evidence="2" type="ORF">ACFPCY_19355</name>
</gene>
<comment type="caution">
    <text evidence="2">The sequence shown here is derived from an EMBL/GenBank/DDBJ whole genome shotgun (WGS) entry which is preliminary data.</text>
</comment>